<feature type="domain" description="Phage tail collar" evidence="1">
    <location>
        <begin position="502"/>
        <end position="546"/>
    </location>
</feature>
<gene>
    <name evidence="4" type="ORF">NCTC11296_00064</name>
</gene>
<evidence type="ECO:0000313" key="5">
    <source>
        <dbReference type="Proteomes" id="UP000254465"/>
    </source>
</evidence>
<evidence type="ECO:0000259" key="2">
    <source>
        <dbReference type="Pfam" id="PF12571"/>
    </source>
</evidence>
<dbReference type="InterPro" id="IPR054075">
    <property type="entry name" value="Gp53-like_C"/>
</dbReference>
<reference evidence="4 5" key="1">
    <citation type="submission" date="2018-06" db="EMBL/GenBank/DDBJ databases">
        <authorList>
            <consortium name="Pathogen Informatics"/>
            <person name="Doyle S."/>
        </authorList>
    </citation>
    <scope>NUCLEOTIDE SEQUENCE [LARGE SCALE GENOMIC DNA]</scope>
    <source>
        <strain evidence="4 5">NCTC11296</strain>
    </source>
</reference>
<dbReference type="RefSeq" id="WP_021723661.1">
    <property type="nucleotide sequence ID" value="NZ_UGHK01000001.1"/>
</dbReference>
<dbReference type="Pfam" id="PF21882">
    <property type="entry name" value="Gp53-like_C"/>
    <property type="match status" value="1"/>
</dbReference>
<dbReference type="AlphaFoldDB" id="A0A377I4C8"/>
<protein>
    <submittedName>
        <fullName evidence="4">Tail fiber protein</fullName>
    </submittedName>
</protein>
<dbReference type="InterPro" id="IPR011083">
    <property type="entry name" value="Phage_tail_collar_dom"/>
</dbReference>
<feature type="domain" description="Phage tail fibre protein N-terminal" evidence="2">
    <location>
        <begin position="3"/>
        <end position="157"/>
    </location>
</feature>
<sequence length="871" mass="97257">MANLLTPEFEQYITQQTVNNGTVIFDEFIFANIPALNEHNLTDYLTLSAVNDHIVHRQAVSKAGVVNQNSVVYSVTLGTEIGDWDYNFIGLINKSKKLLACAIQFEPIKKIKNKAGVQGNSITRSVLLEFSNAKTLTNINVNTQTWQIDFTLRLSGLDEKIRLTNRDMYGRAVFFDDGFLVSRKTGNIYNINAGTAYIEGVRANLPQHTEINATNLPCSIYVDVVHHCTVTGAYETEIQFLTRNKTDYLDQAAHQHYVQIIADIDSQGQITDRRLLDGRFIPNSKKSSATDSESEDTVATSKAVYDLNGIKLDKVGGEAFLKTIDYTKANGYTYSGFYRPNGDRLNNLPLNGLMMHITHPHYSTNAHARGICFAYGGLTGNTAWDIFTTAFDANGNHLGQKRIMTELGGTFTGNVTAPNLTATGLINITGNRWERVRATLPDGGYWRWEVNPASKDDPRFNFMYRFANGDTRYVAFPRVDKNETVAYQSWVEDKAKNLIPVGAVMAFPSAVQNPHGFLRCDGSTFGRTTYPALYQALGVNTLPDLRRSDVGMTAYFATDNIPEGWIAFDDIEEQVSEQAYPELYRHLVAKYGSLSAVPKAKDRFIRNAGALLAVGEVQQDALQDHFHYIPTEAGGDYQAEKGITIVIHDSDTTNVVPGAFKPAQKGRVQANNVAVADGARAKTYLASTKDRTEKDTRTAEETRPKSLVLKLCIKAQNTLDGVQFWIKAFGEIANAGQLDASRLAQDIQEVKAKKADVLHTHRVSEITDFERSVEQYLNNLFSQQFTENGWSKLPNGLIIQWGKFRAGWEATTQRRVTFPITFPNQVFFIGLTEFTKMWSYTSTVQSRGQMDNSGFEVVSQRNDTMFLAIGY</sequence>
<name>A0A377I4C8_AVIPA</name>
<dbReference type="SUPFAM" id="SSF88874">
    <property type="entry name" value="Receptor-binding domain of short tail fibre protein gp12"/>
    <property type="match status" value="2"/>
</dbReference>
<dbReference type="Gene3D" id="3.90.1340.10">
    <property type="entry name" value="Phage tail collar domain"/>
    <property type="match status" value="2"/>
</dbReference>
<dbReference type="Pfam" id="PF12571">
    <property type="entry name" value="Phage_tail_fib"/>
    <property type="match status" value="1"/>
</dbReference>
<feature type="domain" description="Putative tail fiber protein gp53-like C-terminal" evidence="3">
    <location>
        <begin position="792"/>
        <end position="871"/>
    </location>
</feature>
<dbReference type="Proteomes" id="UP000254465">
    <property type="component" value="Unassembled WGS sequence"/>
</dbReference>
<evidence type="ECO:0000259" key="3">
    <source>
        <dbReference type="Pfam" id="PF21882"/>
    </source>
</evidence>
<dbReference type="InterPro" id="IPR022225">
    <property type="entry name" value="Phage_tail_fibre_N"/>
</dbReference>
<dbReference type="Gene3D" id="2.60.40.3940">
    <property type="match status" value="1"/>
</dbReference>
<evidence type="ECO:0000313" key="4">
    <source>
        <dbReference type="EMBL" id="STO70185.1"/>
    </source>
</evidence>
<dbReference type="InterPro" id="IPR037053">
    <property type="entry name" value="Phage_tail_collar_dom_sf"/>
</dbReference>
<evidence type="ECO:0000259" key="1">
    <source>
        <dbReference type="Pfam" id="PF07484"/>
    </source>
</evidence>
<organism evidence="4 5">
    <name type="scientific">Avibacterium paragallinarum</name>
    <name type="common">Haemophilus gallinarum</name>
    <dbReference type="NCBI Taxonomy" id="728"/>
    <lineage>
        <taxon>Bacteria</taxon>
        <taxon>Pseudomonadati</taxon>
        <taxon>Pseudomonadota</taxon>
        <taxon>Gammaproteobacteria</taxon>
        <taxon>Pasteurellales</taxon>
        <taxon>Pasteurellaceae</taxon>
        <taxon>Avibacterium</taxon>
    </lineage>
</organism>
<accession>A0A377I4C8</accession>
<proteinExistence type="predicted"/>
<dbReference type="EMBL" id="UGHK01000001">
    <property type="protein sequence ID" value="STO70185.1"/>
    <property type="molecule type" value="Genomic_DNA"/>
</dbReference>
<dbReference type="Pfam" id="PF07484">
    <property type="entry name" value="Collar"/>
    <property type="match status" value="1"/>
</dbReference>